<organism evidence="1 2">
    <name type="scientific">Arctium lappa</name>
    <name type="common">Greater burdock</name>
    <name type="synonym">Lappa major</name>
    <dbReference type="NCBI Taxonomy" id="4217"/>
    <lineage>
        <taxon>Eukaryota</taxon>
        <taxon>Viridiplantae</taxon>
        <taxon>Streptophyta</taxon>
        <taxon>Embryophyta</taxon>
        <taxon>Tracheophyta</taxon>
        <taxon>Spermatophyta</taxon>
        <taxon>Magnoliopsida</taxon>
        <taxon>eudicotyledons</taxon>
        <taxon>Gunneridae</taxon>
        <taxon>Pentapetalae</taxon>
        <taxon>asterids</taxon>
        <taxon>campanulids</taxon>
        <taxon>Asterales</taxon>
        <taxon>Asteraceae</taxon>
        <taxon>Carduoideae</taxon>
        <taxon>Cardueae</taxon>
        <taxon>Arctiinae</taxon>
        <taxon>Arctium</taxon>
    </lineage>
</organism>
<dbReference type="Proteomes" id="UP001055879">
    <property type="component" value="Linkage Group LG06"/>
</dbReference>
<reference evidence="1 2" key="2">
    <citation type="journal article" date="2022" name="Mol. Ecol. Resour.">
        <title>The genomes of chicory, endive, great burdock and yacon provide insights into Asteraceae paleo-polyploidization history and plant inulin production.</title>
        <authorList>
            <person name="Fan W."/>
            <person name="Wang S."/>
            <person name="Wang H."/>
            <person name="Wang A."/>
            <person name="Jiang F."/>
            <person name="Liu H."/>
            <person name="Zhao H."/>
            <person name="Xu D."/>
            <person name="Zhang Y."/>
        </authorList>
    </citation>
    <scope>NUCLEOTIDE SEQUENCE [LARGE SCALE GENOMIC DNA]</scope>
    <source>
        <strain evidence="2">cv. Niubang</strain>
    </source>
</reference>
<keyword evidence="2" id="KW-1185">Reference proteome</keyword>
<accession>A0ACB9BAS3</accession>
<comment type="caution">
    <text evidence="1">The sequence shown here is derived from an EMBL/GenBank/DDBJ whole genome shotgun (WGS) entry which is preliminary data.</text>
</comment>
<protein>
    <submittedName>
        <fullName evidence="1">Uncharacterized protein</fullName>
    </submittedName>
</protein>
<evidence type="ECO:0000313" key="2">
    <source>
        <dbReference type="Proteomes" id="UP001055879"/>
    </source>
</evidence>
<sequence length="742" mass="86021">MEQKKHICIRDELATLSSDYPWLVAHNLDPEEDDTGDQVFYRLHDPMSHYRCRIPQLVGRRIRGCFDGWMILSKRNPQDIEWSLWNPVISKLIPLPRMILKDDGHFRYCCLSSPPDDPGSMLLLIRSQKPNVVFVFCNGKRRKTLSRRWTEISYSEQIKNIIDYRYPVILLEPTCCNGNIYAFTYAPSPRPPVLIQVQITVVEKKQPVINLVPLGNLPWPDWKTFHQDLMFLKGSCTQLFSIRVCLNYEYKPCDVYLYKLDMSSMVWTEIKDLKDTVFFVSLADYDINDDLVYSTPPIASELGGGYVHILEETGDEIHSYNIKDKTISMSSTRCLGLPICKRISTWTIPRLHGKVKCNLHGDHDHQLVRSAKATNDDDDDDVDDDRVEVEQKNEAPLLNIPFDVLEYIFKFCVGIEYLNFRATCKLCRLAAPMQTYSSASPWLVALDKDRGIITFTDPMSGHNNYLIKASPELFYRDNRILCSRHGWLLLYIADRLIAFFNPFTKSDIIRKLPFPVPLSGLEISFSFSAPPTSPDCMVVAFVKQNTSEVYFHRVGGEPSWYMVQLDVENPHNHFEFPTFCGEDVYTLSGCGAVDVFRGIDDRDNFSRNMVVDSNDEISRSVSATYYQVKCDQHHLLVIVDEYGESVEVFKLNDCTREWEEIDGLGRHMIYICDTSCVCMDAKIPEMENKIYFPRLHSKNEKLMFYSLETCRFFDSGVLLLRILIRGGYYWYWDSFRLALYVL</sequence>
<proteinExistence type="predicted"/>
<gene>
    <name evidence="1" type="ORF">L6452_20407</name>
</gene>
<reference evidence="2" key="1">
    <citation type="journal article" date="2022" name="Mol. Ecol. Resour.">
        <title>The genomes of chicory, endive, great burdock and yacon provide insights into Asteraceae palaeo-polyploidization history and plant inulin production.</title>
        <authorList>
            <person name="Fan W."/>
            <person name="Wang S."/>
            <person name="Wang H."/>
            <person name="Wang A."/>
            <person name="Jiang F."/>
            <person name="Liu H."/>
            <person name="Zhao H."/>
            <person name="Xu D."/>
            <person name="Zhang Y."/>
        </authorList>
    </citation>
    <scope>NUCLEOTIDE SEQUENCE [LARGE SCALE GENOMIC DNA]</scope>
    <source>
        <strain evidence="2">cv. Niubang</strain>
    </source>
</reference>
<evidence type="ECO:0000313" key="1">
    <source>
        <dbReference type="EMBL" id="KAI3719507.1"/>
    </source>
</evidence>
<name>A0ACB9BAS3_ARCLA</name>
<dbReference type="EMBL" id="CM042052">
    <property type="protein sequence ID" value="KAI3719507.1"/>
    <property type="molecule type" value="Genomic_DNA"/>
</dbReference>